<evidence type="ECO:0000256" key="6">
    <source>
        <dbReference type="ARBA" id="ARBA00011998"/>
    </source>
</evidence>
<comment type="function">
    <text evidence="2">Catalyzes the isomerization between 2-isopropylmalate and 3-isopropylmalate, via the formation of 2-isopropylmaleate.</text>
</comment>
<feature type="domain" description="Aconitase A/isopropylmalate dehydratase small subunit swivel" evidence="11">
    <location>
        <begin position="56"/>
        <end position="111"/>
    </location>
</feature>
<dbReference type="Proteomes" id="UP001165565">
    <property type="component" value="Unassembled WGS sequence"/>
</dbReference>
<dbReference type="Pfam" id="PF00694">
    <property type="entry name" value="Aconitase_C"/>
    <property type="match status" value="1"/>
</dbReference>
<dbReference type="InterPro" id="IPR000573">
    <property type="entry name" value="AconitaseA/IPMdHydase_ssu_swvl"/>
</dbReference>
<dbReference type="GO" id="GO:0009098">
    <property type="term" value="P:L-leucine biosynthetic process"/>
    <property type="evidence" value="ECO:0007669"/>
    <property type="project" value="UniProtKB-KW"/>
</dbReference>
<dbReference type="AlphaFoldDB" id="A0AA41ZK67"/>
<evidence type="ECO:0000259" key="11">
    <source>
        <dbReference type="Pfam" id="PF00694"/>
    </source>
</evidence>
<dbReference type="GO" id="GO:0009316">
    <property type="term" value="C:3-isopropylmalate dehydratase complex"/>
    <property type="evidence" value="ECO:0007669"/>
    <property type="project" value="InterPro"/>
</dbReference>
<comment type="caution">
    <text evidence="12">The sequence shown here is derived from an EMBL/GenBank/DDBJ whole genome shotgun (WGS) entry which is preliminary data.</text>
</comment>
<dbReference type="RefSeq" id="WP_265271312.1">
    <property type="nucleotide sequence ID" value="NZ_JANFAV010000021.1"/>
</dbReference>
<evidence type="ECO:0000256" key="2">
    <source>
        <dbReference type="ARBA" id="ARBA00002695"/>
    </source>
</evidence>
<dbReference type="NCBIfam" id="TIGR00171">
    <property type="entry name" value="leuD"/>
    <property type="match status" value="1"/>
</dbReference>
<reference evidence="12" key="1">
    <citation type="submission" date="2022-06" db="EMBL/GenBank/DDBJ databases">
        <title>Sphingomonas sp. nov. isolated from rhizosphere soil of tomato.</title>
        <authorList>
            <person name="Dong H."/>
            <person name="Gao R."/>
        </authorList>
    </citation>
    <scope>NUCLEOTIDE SEQUENCE</scope>
    <source>
        <strain evidence="12">MMSM24</strain>
    </source>
</reference>
<dbReference type="InterPro" id="IPR004431">
    <property type="entry name" value="3-IsopropMal_deHydase_ssu"/>
</dbReference>
<dbReference type="EC" id="4.2.1.33" evidence="6"/>
<evidence type="ECO:0000313" key="13">
    <source>
        <dbReference type="Proteomes" id="UP001165565"/>
    </source>
</evidence>
<evidence type="ECO:0000256" key="7">
    <source>
        <dbReference type="ARBA" id="ARBA00022430"/>
    </source>
</evidence>
<dbReference type="InterPro" id="IPR050075">
    <property type="entry name" value="LeuD"/>
</dbReference>
<dbReference type="Gene3D" id="3.20.19.10">
    <property type="entry name" value="Aconitase, domain 4"/>
    <property type="match status" value="1"/>
</dbReference>
<dbReference type="InterPro" id="IPR015928">
    <property type="entry name" value="Aconitase/3IPM_dehydase_swvl"/>
</dbReference>
<dbReference type="NCBIfam" id="NF002458">
    <property type="entry name" value="PRK01641.1"/>
    <property type="match status" value="1"/>
</dbReference>
<keyword evidence="8" id="KW-0028">Amino-acid biosynthesis</keyword>
<dbReference type="PANTHER" id="PTHR43345:SF5">
    <property type="entry name" value="3-ISOPROPYLMALATE DEHYDRATASE SMALL SUBUNIT"/>
    <property type="match status" value="1"/>
</dbReference>
<name>A0AA41ZK67_9SPHN</name>
<comment type="subunit">
    <text evidence="5">Heterodimer of LeuC and LeuD.</text>
</comment>
<evidence type="ECO:0000313" key="12">
    <source>
        <dbReference type="EMBL" id="MCW6537328.1"/>
    </source>
</evidence>
<evidence type="ECO:0000256" key="3">
    <source>
        <dbReference type="ARBA" id="ARBA00004729"/>
    </source>
</evidence>
<gene>
    <name evidence="12" type="primary">leuD</name>
    <name evidence="12" type="ORF">NEE01_21325</name>
</gene>
<dbReference type="GO" id="GO:0003861">
    <property type="term" value="F:3-isopropylmalate dehydratase activity"/>
    <property type="evidence" value="ECO:0007669"/>
    <property type="project" value="UniProtKB-EC"/>
</dbReference>
<keyword evidence="7" id="KW-0432">Leucine biosynthesis</keyword>
<comment type="catalytic activity">
    <reaction evidence="1">
        <text>(2R,3S)-3-isopropylmalate = (2S)-2-isopropylmalate</text>
        <dbReference type="Rhea" id="RHEA:32287"/>
        <dbReference type="ChEBI" id="CHEBI:1178"/>
        <dbReference type="ChEBI" id="CHEBI:35121"/>
        <dbReference type="EC" id="4.2.1.33"/>
    </reaction>
</comment>
<keyword evidence="10" id="KW-0100">Branched-chain amino acid biosynthesis</keyword>
<dbReference type="CDD" id="cd01577">
    <property type="entry name" value="IPMI_Swivel"/>
    <property type="match status" value="1"/>
</dbReference>
<dbReference type="EMBL" id="JANFAV010000021">
    <property type="protein sequence ID" value="MCW6537328.1"/>
    <property type="molecule type" value="Genomic_DNA"/>
</dbReference>
<dbReference type="InterPro" id="IPR033940">
    <property type="entry name" value="IPMI_Swivel"/>
</dbReference>
<evidence type="ECO:0000256" key="10">
    <source>
        <dbReference type="ARBA" id="ARBA00023304"/>
    </source>
</evidence>
<proteinExistence type="inferred from homology"/>
<comment type="similarity">
    <text evidence="4">Belongs to the LeuD family. LeuD type 1 subfamily.</text>
</comment>
<keyword evidence="13" id="KW-1185">Reference proteome</keyword>
<protein>
    <recommendedName>
        <fullName evidence="6">3-isopropylmalate dehydratase</fullName>
        <ecNumber evidence="6">4.2.1.33</ecNumber>
    </recommendedName>
</protein>
<evidence type="ECO:0000256" key="9">
    <source>
        <dbReference type="ARBA" id="ARBA00023239"/>
    </source>
</evidence>
<dbReference type="SUPFAM" id="SSF52016">
    <property type="entry name" value="LeuD/IlvD-like"/>
    <property type="match status" value="1"/>
</dbReference>
<evidence type="ECO:0000256" key="4">
    <source>
        <dbReference type="ARBA" id="ARBA00009845"/>
    </source>
</evidence>
<evidence type="ECO:0000256" key="5">
    <source>
        <dbReference type="ARBA" id="ARBA00011271"/>
    </source>
</evidence>
<evidence type="ECO:0000256" key="1">
    <source>
        <dbReference type="ARBA" id="ARBA00000491"/>
    </source>
</evidence>
<dbReference type="PANTHER" id="PTHR43345">
    <property type="entry name" value="3-ISOPROPYLMALATE DEHYDRATASE SMALL SUBUNIT 2-RELATED-RELATED"/>
    <property type="match status" value="1"/>
</dbReference>
<accession>A0AA41ZK67</accession>
<organism evidence="12 13">
    <name type="scientific">Sphingomonas lycopersici</name>
    <dbReference type="NCBI Taxonomy" id="2951807"/>
    <lineage>
        <taxon>Bacteria</taxon>
        <taxon>Pseudomonadati</taxon>
        <taxon>Pseudomonadota</taxon>
        <taxon>Alphaproteobacteria</taxon>
        <taxon>Sphingomonadales</taxon>
        <taxon>Sphingomonadaceae</taxon>
        <taxon>Sphingomonas</taxon>
    </lineage>
</organism>
<sequence length="185" mass="19909">MTPWTIVTSRAAILPDADIDTDKILPARFMKGLDRRGLGARLFADMRAIDTRFAIDPAARILVAGRNFGSGSSREHAVWALADHGIRCVIAPSFGGIFSGNAATNGLLLVALAGDDYATLLDRLERAPDECITVSLVDRTVIVGPLNLTFAIDPDLRQVLLDGLDDIDRTLRHAGAIDAFEVEQA</sequence>
<keyword evidence="9 12" id="KW-0456">Lyase</keyword>
<evidence type="ECO:0000256" key="8">
    <source>
        <dbReference type="ARBA" id="ARBA00022605"/>
    </source>
</evidence>
<comment type="pathway">
    <text evidence="3">Amino-acid biosynthesis; L-leucine biosynthesis; L-leucine from 3-methyl-2-oxobutanoate: step 2/4.</text>
</comment>